<dbReference type="Proteomes" id="UP001217089">
    <property type="component" value="Unassembled WGS sequence"/>
</dbReference>
<dbReference type="PANTHER" id="PTHR23279:SF36">
    <property type="entry name" value="DEFECTIVE PROBOSCIS EXTENSION RESPONSE 9, ISOFORM A"/>
    <property type="match status" value="1"/>
</dbReference>
<dbReference type="InterPro" id="IPR007110">
    <property type="entry name" value="Ig-like_dom"/>
</dbReference>
<evidence type="ECO:0000313" key="2">
    <source>
        <dbReference type="EMBL" id="KAJ8304302.1"/>
    </source>
</evidence>
<sequence length="238" mass="27095">MDTKTNVTRSVGEIALLNCSIENLGTRTVASFMAVFLEYETVSIIMNYEKHIFQSKLIILIGRLTFNLLQVVWRRIDEISPLTVGSFTYVKDHSIIVEHKDGEPDWNLKIINTTMEHSGTYECQVSTKQKNFRKYFYLTILEIHLFGPDHVEKGDKLSLSCNATGVDAPPDDLDWFINGYKIVTNFDNGVFMDKTVRLSTKTISSTLHITHTKMEDSGIYTCRTSDLQVLSKNVQVLA</sequence>
<dbReference type="SMART" id="SM00408">
    <property type="entry name" value="IGc2"/>
    <property type="match status" value="1"/>
</dbReference>
<feature type="non-terminal residue" evidence="2">
    <location>
        <position position="238"/>
    </location>
</feature>
<dbReference type="InterPro" id="IPR013783">
    <property type="entry name" value="Ig-like_fold"/>
</dbReference>
<dbReference type="Pfam" id="PF13927">
    <property type="entry name" value="Ig_3"/>
    <property type="match status" value="1"/>
</dbReference>
<keyword evidence="3" id="KW-1185">Reference proteome</keyword>
<dbReference type="SMART" id="SM00409">
    <property type="entry name" value="IG"/>
    <property type="match status" value="2"/>
</dbReference>
<accession>A0ABQ9EL39</accession>
<evidence type="ECO:0000313" key="3">
    <source>
        <dbReference type="Proteomes" id="UP001217089"/>
    </source>
</evidence>
<name>A0ABQ9EL39_TEGGR</name>
<evidence type="ECO:0000259" key="1">
    <source>
        <dbReference type="PROSITE" id="PS50835"/>
    </source>
</evidence>
<dbReference type="SUPFAM" id="SSF48726">
    <property type="entry name" value="Immunoglobulin"/>
    <property type="match status" value="2"/>
</dbReference>
<dbReference type="EMBL" id="JARBDR010000903">
    <property type="protein sequence ID" value="KAJ8304302.1"/>
    <property type="molecule type" value="Genomic_DNA"/>
</dbReference>
<protein>
    <recommendedName>
        <fullName evidence="1">Ig-like domain-containing protein</fullName>
    </recommendedName>
</protein>
<dbReference type="InterPro" id="IPR003598">
    <property type="entry name" value="Ig_sub2"/>
</dbReference>
<dbReference type="InterPro" id="IPR037448">
    <property type="entry name" value="Zig-8"/>
</dbReference>
<organism evidence="2 3">
    <name type="scientific">Tegillarca granosa</name>
    <name type="common">Malaysian cockle</name>
    <name type="synonym">Anadara granosa</name>
    <dbReference type="NCBI Taxonomy" id="220873"/>
    <lineage>
        <taxon>Eukaryota</taxon>
        <taxon>Metazoa</taxon>
        <taxon>Spiralia</taxon>
        <taxon>Lophotrochozoa</taxon>
        <taxon>Mollusca</taxon>
        <taxon>Bivalvia</taxon>
        <taxon>Autobranchia</taxon>
        <taxon>Pteriomorphia</taxon>
        <taxon>Arcoida</taxon>
        <taxon>Arcoidea</taxon>
        <taxon>Arcidae</taxon>
        <taxon>Tegillarca</taxon>
    </lineage>
</organism>
<proteinExistence type="predicted"/>
<feature type="domain" description="Ig-like" evidence="1">
    <location>
        <begin position="151"/>
        <end position="235"/>
    </location>
</feature>
<dbReference type="PROSITE" id="PS50835">
    <property type="entry name" value="IG_LIKE"/>
    <property type="match status" value="1"/>
</dbReference>
<dbReference type="PANTHER" id="PTHR23279">
    <property type="entry name" value="DEFECTIVE PROBOSCIS EXTENSION RESPONSE DPR -RELATED"/>
    <property type="match status" value="1"/>
</dbReference>
<dbReference type="InterPro" id="IPR003599">
    <property type="entry name" value="Ig_sub"/>
</dbReference>
<gene>
    <name evidence="2" type="ORF">KUTeg_017885</name>
</gene>
<dbReference type="Gene3D" id="2.60.40.10">
    <property type="entry name" value="Immunoglobulins"/>
    <property type="match status" value="2"/>
</dbReference>
<reference evidence="2 3" key="1">
    <citation type="submission" date="2022-12" db="EMBL/GenBank/DDBJ databases">
        <title>Chromosome-level genome of Tegillarca granosa.</title>
        <authorList>
            <person name="Kim J."/>
        </authorList>
    </citation>
    <scope>NUCLEOTIDE SEQUENCE [LARGE SCALE GENOMIC DNA]</scope>
    <source>
        <strain evidence="2">Teg-2019</strain>
        <tissue evidence="2">Adductor muscle</tissue>
    </source>
</reference>
<dbReference type="InterPro" id="IPR036179">
    <property type="entry name" value="Ig-like_dom_sf"/>
</dbReference>
<comment type="caution">
    <text evidence="2">The sequence shown here is derived from an EMBL/GenBank/DDBJ whole genome shotgun (WGS) entry which is preliminary data.</text>
</comment>